<evidence type="ECO:0000256" key="13">
    <source>
        <dbReference type="ARBA" id="ARBA00023136"/>
    </source>
</evidence>
<keyword evidence="10" id="KW-0067">ATP-binding</keyword>
<dbReference type="EMBL" id="LVWI01000040">
    <property type="protein sequence ID" value="OKP86189.1"/>
    <property type="molecule type" value="Genomic_DNA"/>
</dbReference>
<dbReference type="EC" id="2.7.13.3" evidence="3"/>
<keyword evidence="4" id="KW-1003">Cell membrane</keyword>
<dbReference type="PANTHER" id="PTHR34220">
    <property type="entry name" value="SENSOR HISTIDINE KINASE YPDA"/>
    <property type="match status" value="1"/>
</dbReference>
<dbReference type="InterPro" id="IPR005467">
    <property type="entry name" value="His_kinase_dom"/>
</dbReference>
<accession>A0ABX3ENE9</accession>
<feature type="transmembrane region" description="Helical" evidence="14">
    <location>
        <begin position="315"/>
        <end position="336"/>
    </location>
</feature>
<evidence type="ECO:0000256" key="1">
    <source>
        <dbReference type="ARBA" id="ARBA00000085"/>
    </source>
</evidence>
<evidence type="ECO:0000256" key="10">
    <source>
        <dbReference type="ARBA" id="ARBA00022840"/>
    </source>
</evidence>
<dbReference type="Gene3D" id="3.30.565.10">
    <property type="entry name" value="Histidine kinase-like ATPase, C-terminal domain"/>
    <property type="match status" value="1"/>
</dbReference>
<dbReference type="Pfam" id="PF06580">
    <property type="entry name" value="His_kinase"/>
    <property type="match status" value="1"/>
</dbReference>
<keyword evidence="7 14" id="KW-0812">Transmembrane</keyword>
<keyword evidence="9 17" id="KW-0418">Kinase</keyword>
<evidence type="ECO:0000256" key="4">
    <source>
        <dbReference type="ARBA" id="ARBA00022475"/>
    </source>
</evidence>
<organism evidence="17 18">
    <name type="scientific">Paenibacillus helianthi</name>
    <dbReference type="NCBI Taxonomy" id="1349432"/>
    <lineage>
        <taxon>Bacteria</taxon>
        <taxon>Bacillati</taxon>
        <taxon>Bacillota</taxon>
        <taxon>Bacilli</taxon>
        <taxon>Bacillales</taxon>
        <taxon>Paenibacillaceae</taxon>
        <taxon>Paenibacillus</taxon>
    </lineage>
</organism>
<evidence type="ECO:0000256" key="3">
    <source>
        <dbReference type="ARBA" id="ARBA00012438"/>
    </source>
</evidence>
<keyword evidence="11 14" id="KW-1133">Transmembrane helix</keyword>
<evidence type="ECO:0000259" key="15">
    <source>
        <dbReference type="PROSITE" id="PS50109"/>
    </source>
</evidence>
<dbReference type="InterPro" id="IPR003594">
    <property type="entry name" value="HATPase_dom"/>
</dbReference>
<feature type="domain" description="Histidine kinase" evidence="15">
    <location>
        <begin position="384"/>
        <end position="604"/>
    </location>
</feature>
<keyword evidence="5" id="KW-0597">Phosphoprotein</keyword>
<protein>
    <recommendedName>
        <fullName evidence="3">histidine kinase</fullName>
        <ecNumber evidence="3">2.7.13.3</ecNumber>
    </recommendedName>
</protein>
<dbReference type="InterPro" id="IPR010559">
    <property type="entry name" value="Sig_transdc_His_kin_internal"/>
</dbReference>
<keyword evidence="13 14" id="KW-0472">Membrane</keyword>
<dbReference type="Proteomes" id="UP000186058">
    <property type="component" value="Unassembled WGS sequence"/>
</dbReference>
<evidence type="ECO:0000313" key="17">
    <source>
        <dbReference type="EMBL" id="OKP86189.1"/>
    </source>
</evidence>
<evidence type="ECO:0000313" key="18">
    <source>
        <dbReference type="Proteomes" id="UP000186058"/>
    </source>
</evidence>
<dbReference type="CDD" id="cd06225">
    <property type="entry name" value="HAMP"/>
    <property type="match status" value="1"/>
</dbReference>
<comment type="catalytic activity">
    <reaction evidence="1">
        <text>ATP + protein L-histidine = ADP + protein N-phospho-L-histidine.</text>
        <dbReference type="EC" id="2.7.13.3"/>
    </reaction>
</comment>
<keyword evidence="18" id="KW-1185">Reference proteome</keyword>
<evidence type="ECO:0000256" key="8">
    <source>
        <dbReference type="ARBA" id="ARBA00022741"/>
    </source>
</evidence>
<dbReference type="InterPro" id="IPR003660">
    <property type="entry name" value="HAMP_dom"/>
</dbReference>
<sequence length="622" mass="69659">MFKNSIRTRLMALVLLASVIPSAISVTFSYLYTKQSVTEQSVKQNTKLLTLGEANLSSYFSGMSQRAMSLYSGINVPSSFYTTLLTSKSQKDVPPGTAVPDTRAVISTQMYNLFLSDRNTFQIHLYVRAVQQSNLLLGGYFRREVNSRYALEKHLEGTYRPYIEVTHMDHQYGMKSGFPNLKPGIEPVFTAHFPIYKTPSAEVLADLSVDYRLTELEGIVKSMYNSDTERLYVLNDQGQALFASDSKWIGKPFKAGWSQLPGSKGSGHFTWKKDGFEGIVMYRHIEDPLFKGSIIKLVPYEDLYGDARIITRFNAGIGILFLFVGGISAVLISIGFTRPIKKLISFTQKVQIGQLDAHMDVEREDEFGLLTRKITGMTRTINDLILKEYKLELANKTNQLKALQAQVNPHFLYNALQSIASLSLRYNAPKVYDLIYSLGSMMRYSMNTERTQVPLRDEIEHVQNYVILQTERFGEENLHLDVDAEEEALEVVVPKMILQPIVENIFKHGFADGIQGGLISIACAVDTQGRLVLAVKDNGKGIAPERLEEINALLAGNRGTEHEEIGLYNVLARLRLQMSSGAELLLHDNGDRGLTVTLMIPLDSLYNHLHKGAAGNEGADSR</sequence>
<comment type="caution">
    <text evidence="17">The sequence shown here is derived from an EMBL/GenBank/DDBJ whole genome shotgun (WGS) entry which is preliminary data.</text>
</comment>
<evidence type="ECO:0000256" key="12">
    <source>
        <dbReference type="ARBA" id="ARBA00023012"/>
    </source>
</evidence>
<evidence type="ECO:0000256" key="2">
    <source>
        <dbReference type="ARBA" id="ARBA00004651"/>
    </source>
</evidence>
<name>A0ABX3ENE9_9BACL</name>
<dbReference type="PROSITE" id="PS50885">
    <property type="entry name" value="HAMP"/>
    <property type="match status" value="1"/>
</dbReference>
<dbReference type="RefSeq" id="WP_074107723.1">
    <property type="nucleotide sequence ID" value="NZ_LVWI01000040.1"/>
</dbReference>
<dbReference type="SMART" id="SM00304">
    <property type="entry name" value="HAMP"/>
    <property type="match status" value="1"/>
</dbReference>
<feature type="domain" description="HAMP" evidence="16">
    <location>
        <begin position="334"/>
        <end position="386"/>
    </location>
</feature>
<evidence type="ECO:0000256" key="6">
    <source>
        <dbReference type="ARBA" id="ARBA00022679"/>
    </source>
</evidence>
<evidence type="ECO:0000256" key="5">
    <source>
        <dbReference type="ARBA" id="ARBA00022553"/>
    </source>
</evidence>
<evidence type="ECO:0000256" key="11">
    <source>
        <dbReference type="ARBA" id="ARBA00022989"/>
    </source>
</evidence>
<dbReference type="Gene3D" id="6.10.340.10">
    <property type="match status" value="1"/>
</dbReference>
<dbReference type="SUPFAM" id="SSF55874">
    <property type="entry name" value="ATPase domain of HSP90 chaperone/DNA topoisomerase II/histidine kinase"/>
    <property type="match status" value="1"/>
</dbReference>
<dbReference type="GO" id="GO:0016301">
    <property type="term" value="F:kinase activity"/>
    <property type="evidence" value="ECO:0007669"/>
    <property type="project" value="UniProtKB-KW"/>
</dbReference>
<comment type="subcellular location">
    <subcellularLocation>
        <location evidence="2">Cell membrane</location>
        <topology evidence="2">Multi-pass membrane protein</topology>
    </subcellularLocation>
</comment>
<evidence type="ECO:0000256" key="9">
    <source>
        <dbReference type="ARBA" id="ARBA00022777"/>
    </source>
</evidence>
<dbReference type="InterPro" id="IPR036890">
    <property type="entry name" value="HATPase_C_sf"/>
</dbReference>
<keyword evidence="6" id="KW-0808">Transferase</keyword>
<keyword evidence="12" id="KW-0902">Two-component regulatory system</keyword>
<dbReference type="SUPFAM" id="SSF158472">
    <property type="entry name" value="HAMP domain-like"/>
    <property type="match status" value="1"/>
</dbReference>
<proteinExistence type="predicted"/>
<evidence type="ECO:0000256" key="7">
    <source>
        <dbReference type="ARBA" id="ARBA00022692"/>
    </source>
</evidence>
<dbReference type="PANTHER" id="PTHR34220:SF11">
    <property type="entry name" value="SENSOR PROTEIN KINASE HPTS"/>
    <property type="match status" value="1"/>
</dbReference>
<evidence type="ECO:0000259" key="16">
    <source>
        <dbReference type="PROSITE" id="PS50885"/>
    </source>
</evidence>
<keyword evidence="8" id="KW-0547">Nucleotide-binding</keyword>
<evidence type="ECO:0000256" key="14">
    <source>
        <dbReference type="SAM" id="Phobius"/>
    </source>
</evidence>
<gene>
    <name evidence="17" type="ORF">A3844_14055</name>
</gene>
<reference evidence="17 18" key="1">
    <citation type="submission" date="2016-03" db="EMBL/GenBank/DDBJ databases">
        <authorList>
            <person name="Sant'Anna F.H."/>
            <person name="Ambrosini A."/>
            <person name="Souza R."/>
            <person name="Bach E."/>
            <person name="Fernandes G."/>
            <person name="Balsanelli E."/>
            <person name="Baura V.A."/>
            <person name="Souza E.M."/>
            <person name="Passaglia L."/>
        </authorList>
    </citation>
    <scope>NUCLEOTIDE SEQUENCE [LARGE SCALE GENOMIC DNA]</scope>
    <source>
        <strain evidence="17 18">P26E</strain>
    </source>
</reference>
<dbReference type="InterPro" id="IPR050640">
    <property type="entry name" value="Bact_2-comp_sensor_kinase"/>
</dbReference>
<dbReference type="Pfam" id="PF02518">
    <property type="entry name" value="HATPase_c"/>
    <property type="match status" value="1"/>
</dbReference>
<dbReference type="PROSITE" id="PS50109">
    <property type="entry name" value="HIS_KIN"/>
    <property type="match status" value="1"/>
</dbReference>